<comment type="caution">
    <text evidence="3">The sequence shown here is derived from an EMBL/GenBank/DDBJ whole genome shotgun (WGS) entry which is preliminary data.</text>
</comment>
<organism evidence="3 4">
    <name type="scientific">Macrolepiota fuliginosa MF-IS2</name>
    <dbReference type="NCBI Taxonomy" id="1400762"/>
    <lineage>
        <taxon>Eukaryota</taxon>
        <taxon>Fungi</taxon>
        <taxon>Dikarya</taxon>
        <taxon>Basidiomycota</taxon>
        <taxon>Agaricomycotina</taxon>
        <taxon>Agaricomycetes</taxon>
        <taxon>Agaricomycetidae</taxon>
        <taxon>Agaricales</taxon>
        <taxon>Agaricineae</taxon>
        <taxon>Agaricaceae</taxon>
        <taxon>Macrolepiota</taxon>
    </lineage>
</organism>
<dbReference type="AlphaFoldDB" id="A0A9P6C6F5"/>
<keyword evidence="2" id="KW-0812">Transmembrane</keyword>
<dbReference type="PANTHER" id="PTHR37992">
    <property type="entry name" value="EXPRESSED PROTEIN"/>
    <property type="match status" value="1"/>
</dbReference>
<gene>
    <name evidence="3" type="ORF">P691DRAFT_725352</name>
</gene>
<dbReference type="Proteomes" id="UP000807342">
    <property type="component" value="Unassembled WGS sequence"/>
</dbReference>
<sequence>MDTLPLDVNHPAVRDFLALTRLQVLTPLSLVINLATVLVCSIVVKPSLGGVSGHRPTAISPSTPVIGIYILALYVMQVGYCVLLVLATKPETKKTLIKGVGLSLVFSNFLMAIWAITWVMEWFLVATILQGVMLILLLYSNIALLVYHPPDPSRPFDTALIHAPLRFFFILPFSLLFPLCLFITLGFVHNPAVSPGSDPDFSGWHVWPTFGVVLGTNIVGLIVVLLRRDIVWTVAATWICISIWSLRPKPVPIYATVIIFTALHPLALIAAELYHRFHKRQPIALPDDEEHPGLYRHQGEQERTRRESERAPRERAPGEVSSGDIWS</sequence>
<feature type="transmembrane region" description="Helical" evidence="2">
    <location>
        <begin position="64"/>
        <end position="87"/>
    </location>
</feature>
<reference evidence="3" key="1">
    <citation type="submission" date="2020-11" db="EMBL/GenBank/DDBJ databases">
        <authorList>
            <consortium name="DOE Joint Genome Institute"/>
            <person name="Ahrendt S."/>
            <person name="Riley R."/>
            <person name="Andreopoulos W."/>
            <person name="Labutti K."/>
            <person name="Pangilinan J."/>
            <person name="Ruiz-Duenas F.J."/>
            <person name="Barrasa J.M."/>
            <person name="Sanchez-Garcia M."/>
            <person name="Camarero S."/>
            <person name="Miyauchi S."/>
            <person name="Serrano A."/>
            <person name="Linde D."/>
            <person name="Babiker R."/>
            <person name="Drula E."/>
            <person name="Ayuso-Fernandez I."/>
            <person name="Pacheco R."/>
            <person name="Padilla G."/>
            <person name="Ferreira P."/>
            <person name="Barriuso J."/>
            <person name="Kellner H."/>
            <person name="Castanera R."/>
            <person name="Alfaro M."/>
            <person name="Ramirez L."/>
            <person name="Pisabarro A.G."/>
            <person name="Kuo A."/>
            <person name="Tritt A."/>
            <person name="Lipzen A."/>
            <person name="He G."/>
            <person name="Yan M."/>
            <person name="Ng V."/>
            <person name="Cullen D."/>
            <person name="Martin F."/>
            <person name="Rosso M.-N."/>
            <person name="Henrissat B."/>
            <person name="Hibbett D."/>
            <person name="Martinez A.T."/>
            <person name="Grigoriev I.V."/>
        </authorList>
    </citation>
    <scope>NUCLEOTIDE SEQUENCE</scope>
    <source>
        <strain evidence="3">MF-IS2</strain>
    </source>
</reference>
<dbReference type="EMBL" id="MU151097">
    <property type="protein sequence ID" value="KAF9450805.1"/>
    <property type="molecule type" value="Genomic_DNA"/>
</dbReference>
<name>A0A9P6C6F5_9AGAR</name>
<protein>
    <submittedName>
        <fullName evidence="3">Uncharacterized protein</fullName>
    </submittedName>
</protein>
<feature type="transmembrane region" description="Helical" evidence="2">
    <location>
        <begin position="230"/>
        <end position="247"/>
    </location>
</feature>
<feature type="transmembrane region" description="Helical" evidence="2">
    <location>
        <begin position="24"/>
        <end position="44"/>
    </location>
</feature>
<feature type="compositionally biased region" description="Basic and acidic residues" evidence="1">
    <location>
        <begin position="291"/>
        <end position="317"/>
    </location>
</feature>
<dbReference type="PANTHER" id="PTHR37992:SF1">
    <property type="entry name" value="DUF1774-DOMAIN-CONTAINING PROTEIN"/>
    <property type="match status" value="1"/>
</dbReference>
<dbReference type="OrthoDB" id="3342455at2759"/>
<evidence type="ECO:0000313" key="3">
    <source>
        <dbReference type="EMBL" id="KAF9450805.1"/>
    </source>
</evidence>
<feature type="transmembrane region" description="Helical" evidence="2">
    <location>
        <begin position="99"/>
        <end position="116"/>
    </location>
</feature>
<evidence type="ECO:0000313" key="4">
    <source>
        <dbReference type="Proteomes" id="UP000807342"/>
    </source>
</evidence>
<proteinExistence type="predicted"/>
<feature type="transmembrane region" description="Helical" evidence="2">
    <location>
        <begin position="253"/>
        <end position="274"/>
    </location>
</feature>
<accession>A0A9P6C6F5</accession>
<keyword evidence="4" id="KW-1185">Reference proteome</keyword>
<keyword evidence="2" id="KW-1133">Transmembrane helix</keyword>
<feature type="region of interest" description="Disordered" evidence="1">
    <location>
        <begin position="285"/>
        <end position="327"/>
    </location>
</feature>
<feature type="transmembrane region" description="Helical" evidence="2">
    <location>
        <begin position="122"/>
        <end position="147"/>
    </location>
</feature>
<dbReference type="InterPro" id="IPR013920">
    <property type="entry name" value="DUF1774_fun"/>
</dbReference>
<evidence type="ECO:0000256" key="2">
    <source>
        <dbReference type="SAM" id="Phobius"/>
    </source>
</evidence>
<evidence type="ECO:0000256" key="1">
    <source>
        <dbReference type="SAM" id="MobiDB-lite"/>
    </source>
</evidence>
<feature type="transmembrane region" description="Helical" evidence="2">
    <location>
        <begin position="167"/>
        <end position="187"/>
    </location>
</feature>
<feature type="transmembrane region" description="Helical" evidence="2">
    <location>
        <begin position="207"/>
        <end position="225"/>
    </location>
</feature>
<keyword evidence="2" id="KW-0472">Membrane</keyword>